<dbReference type="EMBL" id="KZ858982">
    <property type="protein sequence ID" value="RDW26280.1"/>
    <property type="molecule type" value="Genomic_DNA"/>
</dbReference>
<dbReference type="GO" id="GO:0031120">
    <property type="term" value="P:snRNA pseudouridine synthesis"/>
    <property type="evidence" value="ECO:0007669"/>
    <property type="project" value="EnsemblFungi"/>
</dbReference>
<dbReference type="GO" id="GO:0000455">
    <property type="term" value="P:enzyme-directed rRNA pseudouridine synthesis"/>
    <property type="evidence" value="ECO:0007669"/>
    <property type="project" value="EnsemblFungi"/>
</dbReference>
<dbReference type="KEGG" id="yli:2910468"/>
<dbReference type="GO" id="GO:0003723">
    <property type="term" value="F:RNA binding"/>
    <property type="evidence" value="ECO:0007669"/>
    <property type="project" value="InterPro"/>
</dbReference>
<dbReference type="VEuPathDB" id="FungiDB:YALI1_D01967g"/>
<accession>A0A1D8NCT1</accession>
<dbReference type="InterPro" id="IPR042214">
    <property type="entry name" value="TruD_catalytic"/>
</dbReference>
<dbReference type="EMBL" id="CP017556">
    <property type="protein sequence ID" value="AOW03439.1"/>
    <property type="molecule type" value="Genomic_DNA"/>
</dbReference>
<dbReference type="GO" id="GO:0009982">
    <property type="term" value="F:pseudouridine synthase activity"/>
    <property type="evidence" value="ECO:0007669"/>
    <property type="project" value="EnsemblFungi"/>
</dbReference>
<evidence type="ECO:0000256" key="3">
    <source>
        <dbReference type="SAM" id="MobiDB-lite"/>
    </source>
</evidence>
<protein>
    <submittedName>
        <fullName evidence="6">Pseudouridine synthase</fullName>
    </submittedName>
</protein>
<evidence type="ECO:0000256" key="2">
    <source>
        <dbReference type="ARBA" id="ARBA00023235"/>
    </source>
</evidence>
<dbReference type="eggNOG" id="KOG2339">
    <property type="taxonomic scope" value="Eukaryota"/>
</dbReference>
<dbReference type="GO" id="GO:0031119">
    <property type="term" value="P:tRNA pseudouridine synthesis"/>
    <property type="evidence" value="ECO:0007669"/>
    <property type="project" value="EnsemblFungi"/>
</dbReference>
<dbReference type="Gene3D" id="3.30.2350.20">
    <property type="entry name" value="TruD, catalytic domain"/>
    <property type="match status" value="2"/>
</dbReference>
<gene>
    <name evidence="6" type="ORF">B0I71DRAFT_131178</name>
    <name evidence="5" type="ORF">YALI1_D01967g</name>
</gene>
<dbReference type="InterPro" id="IPR001656">
    <property type="entry name" value="PsdUridine_synth_TruD"/>
</dbReference>
<evidence type="ECO:0000313" key="5">
    <source>
        <dbReference type="EMBL" id="AOW03439.1"/>
    </source>
</evidence>
<feature type="region of interest" description="Disordered" evidence="3">
    <location>
        <begin position="83"/>
        <end position="123"/>
    </location>
</feature>
<dbReference type="VEuPathDB" id="FungiDB:YALI0_D01628g"/>
<reference evidence="5 7" key="1">
    <citation type="journal article" date="2016" name="PLoS ONE">
        <title>Sequence Assembly of Yarrowia lipolytica Strain W29/CLIB89 Shows Transposable Element Diversity.</title>
        <authorList>
            <person name="Magnan C."/>
            <person name="Yu J."/>
            <person name="Chang I."/>
            <person name="Jahn E."/>
            <person name="Kanomata Y."/>
            <person name="Wu J."/>
            <person name="Zeller M."/>
            <person name="Oakes M."/>
            <person name="Baldi P."/>
            <person name="Sandmeyer S."/>
        </authorList>
    </citation>
    <scope>NUCLEOTIDE SEQUENCE [LARGE SCALE GENOMIC DNA]</scope>
    <source>
        <strain evidence="5">CLIB89</strain>
        <strain evidence="7">CLIB89(W29)</strain>
    </source>
</reference>
<dbReference type="GO" id="GO:1990481">
    <property type="term" value="P:mRNA pseudouridine synthesis"/>
    <property type="evidence" value="ECO:0007669"/>
    <property type="project" value="EnsemblFungi"/>
</dbReference>
<dbReference type="InterPro" id="IPR020103">
    <property type="entry name" value="PsdUridine_synth_cat_dom_sf"/>
</dbReference>
<organism evidence="5 7">
    <name type="scientific">Yarrowia lipolytica</name>
    <name type="common">Candida lipolytica</name>
    <dbReference type="NCBI Taxonomy" id="4952"/>
    <lineage>
        <taxon>Eukaryota</taxon>
        <taxon>Fungi</taxon>
        <taxon>Dikarya</taxon>
        <taxon>Ascomycota</taxon>
        <taxon>Saccharomycotina</taxon>
        <taxon>Dipodascomycetes</taxon>
        <taxon>Dipodascales</taxon>
        <taxon>Dipodascales incertae sedis</taxon>
        <taxon>Yarrowia</taxon>
    </lineage>
</organism>
<feature type="region of interest" description="Disordered" evidence="3">
    <location>
        <begin position="1"/>
        <end position="24"/>
    </location>
</feature>
<evidence type="ECO:0000313" key="8">
    <source>
        <dbReference type="Proteomes" id="UP000256601"/>
    </source>
</evidence>
<evidence type="ECO:0000259" key="4">
    <source>
        <dbReference type="PROSITE" id="PS50984"/>
    </source>
</evidence>
<dbReference type="Pfam" id="PF01142">
    <property type="entry name" value="TruD"/>
    <property type="match status" value="1"/>
</dbReference>
<dbReference type="FunFam" id="3.30.2350.20:FF:000011">
    <property type="entry name" value="Pseudouridine synthase"/>
    <property type="match status" value="1"/>
</dbReference>
<proteinExistence type="inferred from homology"/>
<feature type="compositionally biased region" description="Basic and acidic residues" evidence="3">
    <location>
        <begin position="92"/>
        <end position="113"/>
    </location>
</feature>
<evidence type="ECO:0000256" key="1">
    <source>
        <dbReference type="ARBA" id="ARBA00007953"/>
    </source>
</evidence>
<dbReference type="SMR" id="A0A1D8NCT1"/>
<reference evidence="6 8" key="2">
    <citation type="submission" date="2018-07" db="EMBL/GenBank/DDBJ databases">
        <title>Draft Genome Assemblies for Five Robust Yarrowia lipolytica Strains Exhibiting High Lipid Production and Pentose Sugar Utilization and Sugar Alcohol Secretion from Undetoxified Lignocellulosic Biomass Hydrolysates.</title>
        <authorList>
            <consortium name="DOE Joint Genome Institute"/>
            <person name="Walker C."/>
            <person name="Ryu S."/>
            <person name="Na H."/>
            <person name="Zane M."/>
            <person name="LaButti K."/>
            <person name="Lipzen A."/>
            <person name="Haridas S."/>
            <person name="Barry K."/>
            <person name="Grigoriev I.V."/>
            <person name="Quarterman J."/>
            <person name="Slininger P."/>
            <person name="Dien B."/>
            <person name="Trinh C.T."/>
        </authorList>
    </citation>
    <scope>NUCLEOTIDE SEQUENCE [LARGE SCALE GENOMIC DNA]</scope>
    <source>
        <strain evidence="6 8">YB392</strain>
    </source>
</reference>
<dbReference type="GO" id="GO:0005737">
    <property type="term" value="C:cytoplasm"/>
    <property type="evidence" value="ECO:0007669"/>
    <property type="project" value="EnsemblFungi"/>
</dbReference>
<dbReference type="NCBIfam" id="TIGR00094">
    <property type="entry name" value="tRNA_TruD_broad"/>
    <property type="match status" value="1"/>
</dbReference>
<dbReference type="InterPro" id="IPR011760">
    <property type="entry name" value="PsdUridine_synth_TruD_insert"/>
</dbReference>
<feature type="domain" description="TRUD" evidence="4">
    <location>
        <begin position="337"/>
        <end position="568"/>
    </location>
</feature>
<dbReference type="Proteomes" id="UP000256601">
    <property type="component" value="Unassembled WGS sequence"/>
</dbReference>
<dbReference type="AlphaFoldDB" id="A0A1D8NCT1"/>
<comment type="similarity">
    <text evidence="1">Belongs to the pseudouridine synthase TruD family.</text>
</comment>
<dbReference type="PIRSF" id="PIRSF037016">
    <property type="entry name" value="Pseudouridin_synth_euk_prd"/>
    <property type="match status" value="1"/>
</dbReference>
<dbReference type="PANTHER" id="PTHR13326:SF21">
    <property type="entry name" value="PSEUDOURIDYLATE SYNTHASE PUS7L"/>
    <property type="match status" value="1"/>
</dbReference>
<dbReference type="PANTHER" id="PTHR13326">
    <property type="entry name" value="TRNA PSEUDOURIDINE SYNTHASE D"/>
    <property type="match status" value="1"/>
</dbReference>
<dbReference type="GO" id="GO:0031429">
    <property type="term" value="C:box H/ACA snoRNP complex"/>
    <property type="evidence" value="ECO:0007669"/>
    <property type="project" value="EnsemblFungi"/>
</dbReference>
<evidence type="ECO:0000313" key="6">
    <source>
        <dbReference type="EMBL" id="RDW26280.1"/>
    </source>
</evidence>
<dbReference type="SUPFAM" id="SSF55120">
    <property type="entry name" value="Pseudouridine synthase"/>
    <property type="match status" value="1"/>
</dbReference>
<dbReference type="PROSITE" id="PS50984">
    <property type="entry name" value="TRUD"/>
    <property type="match status" value="1"/>
</dbReference>
<dbReference type="Proteomes" id="UP000182444">
    <property type="component" value="Chromosome 1D"/>
</dbReference>
<dbReference type="OMA" id="WINYFGH"/>
<keyword evidence="2" id="KW-0413">Isomerase</keyword>
<dbReference type="CDD" id="cd02576">
    <property type="entry name" value="PseudoU_synth_ScPUS7"/>
    <property type="match status" value="1"/>
</dbReference>
<dbReference type="GeneID" id="2910468"/>
<evidence type="ECO:0000313" key="7">
    <source>
        <dbReference type="Proteomes" id="UP000182444"/>
    </source>
</evidence>
<feature type="compositionally biased region" description="Basic and acidic residues" evidence="3">
    <location>
        <begin position="1"/>
        <end position="12"/>
    </location>
</feature>
<sequence>MSEVAKKQKTEEGSVVTKVESNEVSETAAPVTAEVKDIGVTEPRVGITEYISPGLAGFRGILKQRYSDFMVNEIGLDGQVVHLTDTGAPGAQDRRRERREAERAEEEAKKEKEAEEEEEAKPKFVVSPENTEKLLNVFSQADIDNMVALFNTGTKMETEKGYDDKETRTAIHQTIREVFEGKLETKTSADNKFIITLASGNPRYSRTAREKLNKMYGPKKEFVHFSLYKENKETMEAVNLISKFLKAKPSQFTYAGTKDKRGVTVQKMTARGISGGVERVKGLNKTLRGMKLGSFAYSDEHLRLGDLEGNEFIITIREIDGKQSEIDAALTSLKEHGFINYYGMQRFGTFSISTHEVGRHVLASQWDEVVDMLLRPQELALEESKEARQIWKDTKDAGKALTKMPFRCAAECAILKALKNDPNSLNAVNRIPRNLRIMYGHAYQSYVWNAVVSKRVAMGLKVVEGDLVIDDNANKDGKIEDSNEESGQDLKIDPFTRARPITAEEIASNKFSIYDIVLPTPGHDVIYPTHLEEEYKNIMAKDNLDPHKMARTIRDYSLAGGYRHVFAKPSGVEWFFEKYSNPVEQFVNTDLDMLEKGVDRYTHCDEQDGDKLGLVLKLQLGSAQYATMALREVMKVDTSRRSDSFNVRV</sequence>
<name>A0A1D8NCT1_YARLL</name>